<dbReference type="OrthoDB" id="9797795at2"/>
<keyword evidence="2 3" id="KW-0808">Transferase</keyword>
<dbReference type="AlphaFoldDB" id="A0A2T0T626"/>
<dbReference type="RefSeq" id="WP_106137515.1">
    <property type="nucleotide sequence ID" value="NZ_PVTE01000006.1"/>
</dbReference>
<dbReference type="PANTHER" id="PTHR30160:SF1">
    <property type="entry name" value="LIPOPOLYSACCHARIDE 1,2-N-ACETYLGLUCOSAMINETRANSFERASE-RELATED"/>
    <property type="match status" value="1"/>
</dbReference>
<evidence type="ECO:0000313" key="3">
    <source>
        <dbReference type="EMBL" id="PRY41099.1"/>
    </source>
</evidence>
<comment type="caution">
    <text evidence="3">The sequence shown here is derived from an EMBL/GenBank/DDBJ whole genome shotgun (WGS) entry which is preliminary data.</text>
</comment>
<dbReference type="GO" id="GO:0008713">
    <property type="term" value="F:ADP-heptose-lipopolysaccharide heptosyltransferase activity"/>
    <property type="evidence" value="ECO:0007669"/>
    <property type="project" value="TreeGrafter"/>
</dbReference>
<reference evidence="3 4" key="1">
    <citation type="submission" date="2018-03" db="EMBL/GenBank/DDBJ databases">
        <title>Genomic Encyclopedia of Archaeal and Bacterial Type Strains, Phase II (KMG-II): from individual species to whole genera.</title>
        <authorList>
            <person name="Goeker M."/>
        </authorList>
    </citation>
    <scope>NUCLEOTIDE SEQUENCE [LARGE SCALE GENOMIC DNA]</scope>
    <source>
        <strain evidence="3 4">DSM 28354</strain>
    </source>
</reference>
<dbReference type="CDD" id="cd03789">
    <property type="entry name" value="GT9_LPS_heptosyltransferase"/>
    <property type="match status" value="1"/>
</dbReference>
<dbReference type="InterPro" id="IPR051199">
    <property type="entry name" value="LPS_LOS_Heptosyltrfase"/>
</dbReference>
<dbReference type="GO" id="GO:0009244">
    <property type="term" value="P:lipopolysaccharide core region biosynthetic process"/>
    <property type="evidence" value="ECO:0007669"/>
    <property type="project" value="TreeGrafter"/>
</dbReference>
<keyword evidence="1" id="KW-0328">Glycosyltransferase</keyword>
<keyword evidence="4" id="KW-1185">Reference proteome</keyword>
<dbReference type="Proteomes" id="UP000238375">
    <property type="component" value="Unassembled WGS sequence"/>
</dbReference>
<accession>A0A2T0T626</accession>
<evidence type="ECO:0000256" key="1">
    <source>
        <dbReference type="ARBA" id="ARBA00022676"/>
    </source>
</evidence>
<dbReference type="Gene3D" id="3.40.50.2000">
    <property type="entry name" value="Glycogen Phosphorylase B"/>
    <property type="match status" value="2"/>
</dbReference>
<name>A0A2T0T626_9BACT</name>
<dbReference type="SUPFAM" id="SSF53756">
    <property type="entry name" value="UDP-Glycosyltransferase/glycogen phosphorylase"/>
    <property type="match status" value="1"/>
</dbReference>
<dbReference type="Pfam" id="PF01075">
    <property type="entry name" value="Glyco_transf_9"/>
    <property type="match status" value="1"/>
</dbReference>
<evidence type="ECO:0000256" key="2">
    <source>
        <dbReference type="ARBA" id="ARBA00022679"/>
    </source>
</evidence>
<gene>
    <name evidence="3" type="ORF">CLV58_106286</name>
</gene>
<organism evidence="3 4">
    <name type="scientific">Spirosoma oryzae</name>
    <dbReference type="NCBI Taxonomy" id="1469603"/>
    <lineage>
        <taxon>Bacteria</taxon>
        <taxon>Pseudomonadati</taxon>
        <taxon>Bacteroidota</taxon>
        <taxon>Cytophagia</taxon>
        <taxon>Cytophagales</taxon>
        <taxon>Cytophagaceae</taxon>
        <taxon>Spirosoma</taxon>
    </lineage>
</organism>
<dbReference type="EMBL" id="PVTE01000006">
    <property type="protein sequence ID" value="PRY41099.1"/>
    <property type="molecule type" value="Genomic_DNA"/>
</dbReference>
<sequence length="402" mass="44729">MNLKQSIRLLKTSPWLRPVLLGIDLVLWLVDTVAILTTRRQAPEKPTLAILKFDALGDYLMLRAYVRQLRAHPDYEAYAFCLVGNAAFRQMAEFADADLFDSFHWIDIYKLSTQPLYRLQIGRKLHQLGFAVTFTPTYSRVLVLDDFITRVCNAEARIGCVTDLANTTALEASWGNRYYTSLLPTDAAVVFEAERNRQVFSQLLGQPVPLLPLQLPAVSVTHVALPSTFVIVSPGAGAPDKIWPMRRFADVLIVLHQLRPDWSVLVTGTAAETYLYDELKTHLPANLPVQSLMGKLSQGELIGVVQKARLVLANDSGIVHIAASVGTPCLSLSAGKSIVRWHPYPAAIAPYIRHVYPAFFDDWMHRLPAIAPTVVAEAPVPVDSLTTDRVTQALWQLLAEID</sequence>
<proteinExistence type="predicted"/>
<dbReference type="InterPro" id="IPR002201">
    <property type="entry name" value="Glyco_trans_9"/>
</dbReference>
<evidence type="ECO:0000313" key="4">
    <source>
        <dbReference type="Proteomes" id="UP000238375"/>
    </source>
</evidence>
<dbReference type="GO" id="GO:0005829">
    <property type="term" value="C:cytosol"/>
    <property type="evidence" value="ECO:0007669"/>
    <property type="project" value="TreeGrafter"/>
</dbReference>
<protein>
    <submittedName>
        <fullName evidence="3">ADP-heptose:LPS heptosyltransferase</fullName>
    </submittedName>
</protein>
<dbReference type="PANTHER" id="PTHR30160">
    <property type="entry name" value="TETRAACYLDISACCHARIDE 4'-KINASE-RELATED"/>
    <property type="match status" value="1"/>
</dbReference>